<dbReference type="InterPro" id="IPR036736">
    <property type="entry name" value="ACP-like_sf"/>
</dbReference>
<dbReference type="InterPro" id="IPR006162">
    <property type="entry name" value="Ppantetheine_attach_site"/>
</dbReference>
<dbReference type="EMBL" id="HE804045">
    <property type="protein sequence ID" value="CCH29557.1"/>
    <property type="molecule type" value="Genomic_DNA"/>
</dbReference>
<evidence type="ECO:0000259" key="3">
    <source>
        <dbReference type="PROSITE" id="PS50075"/>
    </source>
</evidence>
<protein>
    <submittedName>
        <fullName evidence="4">Amino acid thiolation domain containing protein</fullName>
    </submittedName>
</protein>
<dbReference type="Gene3D" id="1.10.1200.10">
    <property type="entry name" value="ACP-like"/>
    <property type="match status" value="1"/>
</dbReference>
<keyword evidence="5" id="KW-1185">Reference proteome</keyword>
<dbReference type="KEGG" id="sesp:BN6_22360"/>
<dbReference type="OrthoDB" id="2455700at2"/>
<keyword evidence="1" id="KW-0596">Phosphopantetheine</keyword>
<proteinExistence type="predicted"/>
<reference evidence="4 5" key="1">
    <citation type="journal article" date="2012" name="BMC Genomics">
        <title>Complete genome sequence of Saccharothrix espanaensis DSM 44229T and comparison to the other completely sequenced Pseudonocardiaceae.</title>
        <authorList>
            <person name="Strobel T."/>
            <person name="Al-Dilaimi A."/>
            <person name="Blom J."/>
            <person name="Gessner A."/>
            <person name="Kalinowski J."/>
            <person name="Luzhetska M."/>
            <person name="Puhler A."/>
            <person name="Szczepanowski R."/>
            <person name="Bechthold A."/>
            <person name="Ruckert C."/>
        </authorList>
    </citation>
    <scope>NUCLEOTIDE SEQUENCE [LARGE SCALE GENOMIC DNA]</scope>
    <source>
        <strain evidence="5">ATCC 51144 / DSM 44229 / JCM 9112 / NBRC 15066 / NRRL 15764</strain>
    </source>
</reference>
<dbReference type="PROSITE" id="PS50075">
    <property type="entry name" value="CARRIER"/>
    <property type="match status" value="1"/>
</dbReference>
<dbReference type="SUPFAM" id="SSF47336">
    <property type="entry name" value="ACP-like"/>
    <property type="match status" value="1"/>
</dbReference>
<accession>K0JVR8</accession>
<dbReference type="InterPro" id="IPR009081">
    <property type="entry name" value="PP-bd_ACP"/>
</dbReference>
<feature type="domain" description="Carrier" evidence="3">
    <location>
        <begin position="1"/>
        <end position="73"/>
    </location>
</feature>
<name>K0JVR8_SACES</name>
<dbReference type="Proteomes" id="UP000006281">
    <property type="component" value="Chromosome"/>
</dbReference>
<keyword evidence="2" id="KW-0597">Phosphoprotein</keyword>
<gene>
    <name evidence="4" type="primary">nrps1-t4</name>
    <name evidence="4" type="ordered locus">BN6_22360</name>
</gene>
<sequence>MDSALADLGREYEVVVGRPLDRPHLDIFDLGLDSMAVLALIGRLRDLGYPVRMDDFVNAESLHEVARAMAGTRA</sequence>
<dbReference type="PROSITE" id="PS00012">
    <property type="entry name" value="PHOSPHOPANTETHEINE"/>
    <property type="match status" value="1"/>
</dbReference>
<dbReference type="Pfam" id="PF00550">
    <property type="entry name" value="PP-binding"/>
    <property type="match status" value="1"/>
</dbReference>
<dbReference type="RefSeq" id="WP_015099669.1">
    <property type="nucleotide sequence ID" value="NC_019673.1"/>
</dbReference>
<dbReference type="STRING" id="1179773.BN6_22360"/>
<dbReference type="PATRIC" id="fig|1179773.3.peg.2228"/>
<evidence type="ECO:0000313" key="4">
    <source>
        <dbReference type="EMBL" id="CCH29557.1"/>
    </source>
</evidence>
<evidence type="ECO:0000313" key="5">
    <source>
        <dbReference type="Proteomes" id="UP000006281"/>
    </source>
</evidence>
<dbReference type="AlphaFoldDB" id="K0JVR8"/>
<evidence type="ECO:0000256" key="1">
    <source>
        <dbReference type="ARBA" id="ARBA00022450"/>
    </source>
</evidence>
<dbReference type="HOGENOM" id="CLU_2685620_0_0_11"/>
<organism evidence="4 5">
    <name type="scientific">Saccharothrix espanaensis (strain ATCC 51144 / DSM 44229 / JCM 9112 / NBRC 15066 / NRRL 15764)</name>
    <dbReference type="NCBI Taxonomy" id="1179773"/>
    <lineage>
        <taxon>Bacteria</taxon>
        <taxon>Bacillati</taxon>
        <taxon>Actinomycetota</taxon>
        <taxon>Actinomycetes</taxon>
        <taxon>Pseudonocardiales</taxon>
        <taxon>Pseudonocardiaceae</taxon>
        <taxon>Saccharothrix</taxon>
    </lineage>
</organism>
<evidence type="ECO:0000256" key="2">
    <source>
        <dbReference type="ARBA" id="ARBA00022553"/>
    </source>
</evidence>